<dbReference type="CDD" id="cd06583">
    <property type="entry name" value="PGRP"/>
    <property type="match status" value="1"/>
</dbReference>
<dbReference type="NCBIfam" id="NF008758">
    <property type="entry name" value="PRK11789.1"/>
    <property type="match status" value="1"/>
</dbReference>
<proteinExistence type="inferred from homology"/>
<evidence type="ECO:0000256" key="12">
    <source>
        <dbReference type="ARBA" id="ARBA00042615"/>
    </source>
</evidence>
<dbReference type="InterPro" id="IPR002502">
    <property type="entry name" value="Amidase_domain"/>
</dbReference>
<dbReference type="GO" id="GO:0071555">
    <property type="term" value="P:cell wall organization"/>
    <property type="evidence" value="ECO:0007669"/>
    <property type="project" value="UniProtKB-KW"/>
</dbReference>
<dbReference type="PANTHER" id="PTHR30417:SF4">
    <property type="entry name" value="1,6-ANHYDRO-N-ACETYLMURAMYL-L-ALANINE AMIDASE AMPD"/>
    <property type="match status" value="1"/>
</dbReference>
<keyword evidence="10" id="KW-0961">Cell wall biogenesis/degradation</keyword>
<evidence type="ECO:0000256" key="5">
    <source>
        <dbReference type="ARBA" id="ARBA00011901"/>
    </source>
</evidence>
<evidence type="ECO:0000256" key="8">
    <source>
        <dbReference type="ARBA" id="ARBA00022801"/>
    </source>
</evidence>
<evidence type="ECO:0000256" key="3">
    <source>
        <dbReference type="ARBA" id="ARBA00004496"/>
    </source>
</evidence>
<comment type="subcellular location">
    <subcellularLocation>
        <location evidence="3">Cytoplasm</location>
    </subcellularLocation>
</comment>
<feature type="domain" description="N-acetylmuramoyl-L-alanine amidase" evidence="13">
    <location>
        <begin position="21"/>
        <end position="171"/>
    </location>
</feature>
<evidence type="ECO:0000256" key="4">
    <source>
        <dbReference type="ARBA" id="ARBA00007553"/>
    </source>
</evidence>
<dbReference type="FunFam" id="3.40.80.10:FF:000002">
    <property type="entry name" value="1,6-anhydro-N-acetylmuramyl-L-alanine amidase"/>
    <property type="match status" value="1"/>
</dbReference>
<comment type="catalytic activity">
    <reaction evidence="1">
        <text>Hydrolyzes the link between N-acetylmuramoyl residues and L-amino acid residues in certain cell-wall glycopeptides.</text>
        <dbReference type="EC" id="3.5.1.28"/>
    </reaction>
</comment>
<dbReference type="GO" id="GO:0008745">
    <property type="term" value="F:N-acetylmuramoyl-L-alanine amidase activity"/>
    <property type="evidence" value="ECO:0007669"/>
    <property type="project" value="UniProtKB-EC"/>
</dbReference>
<keyword evidence="15" id="KW-1185">Reference proteome</keyword>
<gene>
    <name evidence="14" type="ORF">CLV44_10150</name>
</gene>
<evidence type="ECO:0000256" key="10">
    <source>
        <dbReference type="ARBA" id="ARBA00023316"/>
    </source>
</evidence>
<dbReference type="Gene3D" id="3.40.80.10">
    <property type="entry name" value="Peptidoglycan recognition protein-like"/>
    <property type="match status" value="1"/>
</dbReference>
<name>A0A2P8F4L1_9GAMM</name>
<keyword evidence="9" id="KW-0862">Zinc</keyword>
<dbReference type="PANTHER" id="PTHR30417">
    <property type="entry name" value="N-ACETYLMURAMOYL-L-ALANINE AMIDASE AMID"/>
    <property type="match status" value="1"/>
</dbReference>
<keyword evidence="6" id="KW-0963">Cytoplasm</keyword>
<dbReference type="Proteomes" id="UP000242133">
    <property type="component" value="Unassembled WGS sequence"/>
</dbReference>
<accession>A0A2P8F4L1</accession>
<dbReference type="GO" id="GO:0009253">
    <property type="term" value="P:peptidoglycan catabolic process"/>
    <property type="evidence" value="ECO:0007669"/>
    <property type="project" value="InterPro"/>
</dbReference>
<dbReference type="InterPro" id="IPR051206">
    <property type="entry name" value="NAMLAA_amidase_2"/>
</dbReference>
<comment type="caution">
    <text evidence="14">The sequence shown here is derived from an EMBL/GenBank/DDBJ whole genome shotgun (WGS) entry which is preliminary data.</text>
</comment>
<keyword evidence="8" id="KW-0378">Hydrolase</keyword>
<evidence type="ECO:0000256" key="6">
    <source>
        <dbReference type="ARBA" id="ARBA00022490"/>
    </source>
</evidence>
<evidence type="ECO:0000256" key="7">
    <source>
        <dbReference type="ARBA" id="ARBA00022723"/>
    </source>
</evidence>
<dbReference type="Pfam" id="PF01510">
    <property type="entry name" value="Amidase_2"/>
    <property type="match status" value="1"/>
</dbReference>
<organism evidence="14 15">
    <name type="scientific">Marinobacterium halophilum</name>
    <dbReference type="NCBI Taxonomy" id="267374"/>
    <lineage>
        <taxon>Bacteria</taxon>
        <taxon>Pseudomonadati</taxon>
        <taxon>Pseudomonadota</taxon>
        <taxon>Gammaproteobacteria</taxon>
        <taxon>Oceanospirillales</taxon>
        <taxon>Oceanospirillaceae</taxon>
        <taxon>Marinobacterium</taxon>
    </lineage>
</organism>
<protein>
    <recommendedName>
        <fullName evidence="11">1,6-anhydro-N-acetylmuramyl-L-alanine amidase AmpD</fullName>
        <ecNumber evidence="5">3.5.1.28</ecNumber>
    </recommendedName>
    <alternativeName>
        <fullName evidence="12">N-acetylmuramoyl-L-alanine amidase</fullName>
    </alternativeName>
</protein>
<dbReference type="EC" id="3.5.1.28" evidence="5"/>
<evidence type="ECO:0000256" key="9">
    <source>
        <dbReference type="ARBA" id="ARBA00022833"/>
    </source>
</evidence>
<evidence type="ECO:0000256" key="2">
    <source>
        <dbReference type="ARBA" id="ARBA00001947"/>
    </source>
</evidence>
<dbReference type="AlphaFoldDB" id="A0A2P8F4L1"/>
<reference evidence="14 15" key="1">
    <citation type="submission" date="2018-03" db="EMBL/GenBank/DDBJ databases">
        <title>Genomic Encyclopedia of Archaeal and Bacterial Type Strains, Phase II (KMG-II): from individual species to whole genera.</title>
        <authorList>
            <person name="Goeker M."/>
        </authorList>
    </citation>
    <scope>NUCLEOTIDE SEQUENCE [LARGE SCALE GENOMIC DNA]</scope>
    <source>
        <strain evidence="14 15">DSM 17586</strain>
    </source>
</reference>
<evidence type="ECO:0000259" key="13">
    <source>
        <dbReference type="SMART" id="SM00644"/>
    </source>
</evidence>
<dbReference type="RefSeq" id="WP_106590096.1">
    <property type="nucleotide sequence ID" value="NZ_PYGI01000001.1"/>
</dbReference>
<dbReference type="SUPFAM" id="SSF55846">
    <property type="entry name" value="N-acetylmuramoyl-L-alanine amidase-like"/>
    <property type="match status" value="1"/>
</dbReference>
<dbReference type="GO" id="GO:0005737">
    <property type="term" value="C:cytoplasm"/>
    <property type="evidence" value="ECO:0007669"/>
    <property type="project" value="UniProtKB-SubCell"/>
</dbReference>
<dbReference type="SMART" id="SM00644">
    <property type="entry name" value="Ami_2"/>
    <property type="match status" value="1"/>
</dbReference>
<dbReference type="InterPro" id="IPR036505">
    <property type="entry name" value="Amidase/PGRP_sf"/>
</dbReference>
<evidence type="ECO:0000313" key="15">
    <source>
        <dbReference type="Proteomes" id="UP000242133"/>
    </source>
</evidence>
<evidence type="ECO:0000313" key="14">
    <source>
        <dbReference type="EMBL" id="PSL16652.1"/>
    </source>
</evidence>
<dbReference type="EMBL" id="PYGI01000001">
    <property type="protein sequence ID" value="PSL16652.1"/>
    <property type="molecule type" value="Genomic_DNA"/>
</dbReference>
<dbReference type="GO" id="GO:0046872">
    <property type="term" value="F:metal ion binding"/>
    <property type="evidence" value="ECO:0007669"/>
    <property type="project" value="UniProtKB-KW"/>
</dbReference>
<sequence length="184" mass="20107">MDPKPLAIVDHRVTAAQFIPSPNCNDRPAGEVSLLVIHNISLPPGQFGGGHIEALFTNRLDATAHPYFARIAALEVSAHLLIERTGAMIQFVPFDRRAWHAGQSCFEGREACNDFSIGIELEGADDIAYTDAQYAALSAVTHALLQTYPQLSRERITGHSDIAPGRKTDPGPAFDWERFLDTLG</sequence>
<keyword evidence="7" id="KW-0479">Metal-binding</keyword>
<comment type="cofactor">
    <cofactor evidence="2">
        <name>Zn(2+)</name>
        <dbReference type="ChEBI" id="CHEBI:29105"/>
    </cofactor>
</comment>
<dbReference type="GO" id="GO:0009254">
    <property type="term" value="P:peptidoglycan turnover"/>
    <property type="evidence" value="ECO:0007669"/>
    <property type="project" value="TreeGrafter"/>
</dbReference>
<evidence type="ECO:0000256" key="11">
    <source>
        <dbReference type="ARBA" id="ARBA00039257"/>
    </source>
</evidence>
<evidence type="ECO:0000256" key="1">
    <source>
        <dbReference type="ARBA" id="ARBA00001561"/>
    </source>
</evidence>
<comment type="similarity">
    <text evidence="4">Belongs to the N-acetylmuramoyl-L-alanine amidase 2 family.</text>
</comment>
<dbReference type="OrthoDB" id="9794842at2"/>